<organism evidence="2 3">
    <name type="scientific">Gossypium stocksii</name>
    <dbReference type="NCBI Taxonomy" id="47602"/>
    <lineage>
        <taxon>Eukaryota</taxon>
        <taxon>Viridiplantae</taxon>
        <taxon>Streptophyta</taxon>
        <taxon>Embryophyta</taxon>
        <taxon>Tracheophyta</taxon>
        <taxon>Spermatophyta</taxon>
        <taxon>Magnoliopsida</taxon>
        <taxon>eudicotyledons</taxon>
        <taxon>Gunneridae</taxon>
        <taxon>Pentapetalae</taxon>
        <taxon>rosids</taxon>
        <taxon>malvids</taxon>
        <taxon>Malvales</taxon>
        <taxon>Malvaceae</taxon>
        <taxon>Malvoideae</taxon>
        <taxon>Gossypium</taxon>
    </lineage>
</organism>
<evidence type="ECO:0000313" key="3">
    <source>
        <dbReference type="Proteomes" id="UP000828251"/>
    </source>
</evidence>
<evidence type="ECO:0000256" key="1">
    <source>
        <dbReference type="SAM" id="MobiDB-lite"/>
    </source>
</evidence>
<dbReference type="Proteomes" id="UP000828251">
    <property type="component" value="Unassembled WGS sequence"/>
</dbReference>
<feature type="compositionally biased region" description="Polar residues" evidence="1">
    <location>
        <begin position="100"/>
        <end position="112"/>
    </location>
</feature>
<feature type="region of interest" description="Disordered" evidence="1">
    <location>
        <begin position="90"/>
        <end position="112"/>
    </location>
</feature>
<evidence type="ECO:0000313" key="2">
    <source>
        <dbReference type="EMBL" id="KAH1115523.1"/>
    </source>
</evidence>
<accession>A0A9D3WA61</accession>
<protein>
    <submittedName>
        <fullName evidence="2">Uncharacterized protein</fullName>
    </submittedName>
</protein>
<gene>
    <name evidence="2" type="ORF">J1N35_008901</name>
</gene>
<sequence length="112" mass="12303">MITEGASNDLVIQPFIAGTTHQFLMYNIARNLPGKLSTLEIGPSNTRRDDKGKQPVQGGIDVLIEDNAEWATSNSKRKAHLRSIMSVVAPLKSTRPPFPSNSSSLRQTRNKS</sequence>
<name>A0A9D3WA61_9ROSI</name>
<keyword evidence="3" id="KW-1185">Reference proteome</keyword>
<dbReference type="OrthoDB" id="1837042at2759"/>
<dbReference type="AlphaFoldDB" id="A0A9D3WA61"/>
<dbReference type="EMBL" id="JAIQCV010000003">
    <property type="protein sequence ID" value="KAH1115523.1"/>
    <property type="molecule type" value="Genomic_DNA"/>
</dbReference>
<comment type="caution">
    <text evidence="2">The sequence shown here is derived from an EMBL/GenBank/DDBJ whole genome shotgun (WGS) entry which is preliminary data.</text>
</comment>
<reference evidence="2 3" key="1">
    <citation type="journal article" date="2021" name="Plant Biotechnol. J.">
        <title>Multi-omics assisted identification of the key and species-specific regulatory components of drought-tolerant mechanisms in Gossypium stocksii.</title>
        <authorList>
            <person name="Yu D."/>
            <person name="Ke L."/>
            <person name="Zhang D."/>
            <person name="Wu Y."/>
            <person name="Sun Y."/>
            <person name="Mei J."/>
            <person name="Sun J."/>
            <person name="Sun Y."/>
        </authorList>
    </citation>
    <scope>NUCLEOTIDE SEQUENCE [LARGE SCALE GENOMIC DNA]</scope>
    <source>
        <strain evidence="3">cv. E1</strain>
        <tissue evidence="2">Leaf</tissue>
    </source>
</reference>
<proteinExistence type="predicted"/>